<evidence type="ECO:0000259" key="1">
    <source>
        <dbReference type="PROSITE" id="PS50191"/>
    </source>
</evidence>
<organism evidence="2 3">
    <name type="scientific">Plectus sambesii</name>
    <dbReference type="NCBI Taxonomy" id="2011161"/>
    <lineage>
        <taxon>Eukaryota</taxon>
        <taxon>Metazoa</taxon>
        <taxon>Ecdysozoa</taxon>
        <taxon>Nematoda</taxon>
        <taxon>Chromadorea</taxon>
        <taxon>Plectida</taxon>
        <taxon>Plectina</taxon>
        <taxon>Plectoidea</taxon>
        <taxon>Plectidae</taxon>
        <taxon>Plectus</taxon>
    </lineage>
</organism>
<reference evidence="3" key="1">
    <citation type="submission" date="2022-11" db="UniProtKB">
        <authorList>
            <consortium name="WormBaseParasite"/>
        </authorList>
    </citation>
    <scope>IDENTIFICATION</scope>
</reference>
<sequence>MIAPQLTEKERQAVAQLRQAAAHLLTPRYDTDFNLLRWAQAYNYHMSEATSWLLRHLKFRRFYDLDVIIDTVQDDPVLSKYFPLGLVGPAGKNNSLLVVECAGRIDLEGILKVVQLNSFLEQRFKFQERMLDCINEVEMTTGRQSSVFYILDLDGLKMDSTLLGIVTGPYRVLWAIVYTNYPEWISNMYIVNAPSYMSMLWRAISPFIPERTRAKVSIYSAKVDWKAAVREMTTAECVPVHWGGTLLDSNGDTMCRDRLNIPTERIPKQFYWKPDALSPAIADLDIVVIAPGSSALQTYVVPKKKPTYFLLNQYADRAYSIAIYYSSKETAMTDSAQMDEWFPEFERPAMPTVDCIRVKVPGPGVIKIKFSNQQAWFRSLSIHYRVLFVDKDNRPVGCEHRGAA</sequence>
<proteinExistence type="predicted"/>
<dbReference type="Pfam" id="PF00650">
    <property type="entry name" value="CRAL_TRIO"/>
    <property type="match status" value="1"/>
</dbReference>
<dbReference type="Gene3D" id="2.60.120.680">
    <property type="entry name" value="GOLD domain"/>
    <property type="match status" value="1"/>
</dbReference>
<evidence type="ECO:0000313" key="3">
    <source>
        <dbReference type="WBParaSite" id="PSAMB.scaffold5size155369.g261.t1"/>
    </source>
</evidence>
<protein>
    <submittedName>
        <fullName evidence="3">CRAL-TRIO domain-containing protein</fullName>
    </submittedName>
</protein>
<dbReference type="InterPro" id="IPR053302">
    <property type="entry name" value="CRAL-TRIO_domain"/>
</dbReference>
<dbReference type="PROSITE" id="PS50191">
    <property type="entry name" value="CRAL_TRIO"/>
    <property type="match status" value="1"/>
</dbReference>
<dbReference type="Gene3D" id="3.40.525.10">
    <property type="entry name" value="CRAL-TRIO lipid binding domain"/>
    <property type="match status" value="1"/>
</dbReference>
<evidence type="ECO:0000313" key="2">
    <source>
        <dbReference type="Proteomes" id="UP000887566"/>
    </source>
</evidence>
<dbReference type="InterPro" id="IPR001251">
    <property type="entry name" value="CRAL-TRIO_dom"/>
</dbReference>
<dbReference type="PANTHER" id="PTHR47159">
    <property type="entry name" value="PROTEIN CBG07705-RELATED"/>
    <property type="match status" value="1"/>
</dbReference>
<feature type="domain" description="CRAL-TRIO" evidence="1">
    <location>
        <begin position="74"/>
        <end position="250"/>
    </location>
</feature>
<dbReference type="WBParaSite" id="PSAMB.scaffold5size155369.g261.t1">
    <property type="protein sequence ID" value="PSAMB.scaffold5size155369.g261.t1"/>
    <property type="gene ID" value="PSAMB.scaffold5size155369.g261"/>
</dbReference>
<dbReference type="AlphaFoldDB" id="A0A914X1X0"/>
<dbReference type="InterPro" id="IPR036865">
    <property type="entry name" value="CRAL-TRIO_dom_sf"/>
</dbReference>
<dbReference type="SUPFAM" id="SSF46938">
    <property type="entry name" value="CRAL/TRIO N-terminal domain"/>
    <property type="match status" value="1"/>
</dbReference>
<dbReference type="SUPFAM" id="SSF52087">
    <property type="entry name" value="CRAL/TRIO domain"/>
    <property type="match status" value="1"/>
</dbReference>
<dbReference type="InterPro" id="IPR058960">
    <property type="entry name" value="Ctg-1-like_C"/>
</dbReference>
<dbReference type="Proteomes" id="UP000887566">
    <property type="component" value="Unplaced"/>
</dbReference>
<accession>A0A914X1X0</accession>
<dbReference type="SMART" id="SM00516">
    <property type="entry name" value="SEC14"/>
    <property type="match status" value="1"/>
</dbReference>
<dbReference type="Pfam" id="PF25883">
    <property type="entry name" value="F28H7_8_C"/>
    <property type="match status" value="1"/>
</dbReference>
<dbReference type="InterPro" id="IPR036273">
    <property type="entry name" value="CRAL/TRIO_N_dom_sf"/>
</dbReference>
<dbReference type="PANTHER" id="PTHR47159:SF4">
    <property type="entry name" value="CRAL-TRIO DOMAIN-CONTAINING PROTEIN"/>
    <property type="match status" value="1"/>
</dbReference>
<dbReference type="CDD" id="cd00170">
    <property type="entry name" value="SEC14"/>
    <property type="match status" value="1"/>
</dbReference>
<keyword evidence="2" id="KW-1185">Reference proteome</keyword>
<name>A0A914X1X0_9BILA</name>